<dbReference type="Proteomes" id="UP000291301">
    <property type="component" value="Unassembled WGS sequence"/>
</dbReference>
<protein>
    <submittedName>
        <fullName evidence="1">Uncharacterized protein</fullName>
    </submittedName>
</protein>
<organism evidence="1 2">
    <name type="scientific">Oricola cellulosilytica</name>
    <dbReference type="NCBI Taxonomy" id="1429082"/>
    <lineage>
        <taxon>Bacteria</taxon>
        <taxon>Pseudomonadati</taxon>
        <taxon>Pseudomonadota</taxon>
        <taxon>Alphaproteobacteria</taxon>
        <taxon>Hyphomicrobiales</taxon>
        <taxon>Ahrensiaceae</taxon>
        <taxon>Oricola</taxon>
    </lineage>
</organism>
<dbReference type="EMBL" id="SJST01000005">
    <property type="protein sequence ID" value="TCD13423.1"/>
    <property type="molecule type" value="Genomic_DNA"/>
</dbReference>
<dbReference type="RefSeq" id="WP_131569656.1">
    <property type="nucleotide sequence ID" value="NZ_JAINFK010000006.1"/>
</dbReference>
<evidence type="ECO:0000313" key="2">
    <source>
        <dbReference type="Proteomes" id="UP000291301"/>
    </source>
</evidence>
<dbReference type="SUPFAM" id="SSF53448">
    <property type="entry name" value="Nucleotide-diphospho-sugar transferases"/>
    <property type="match status" value="1"/>
</dbReference>
<reference evidence="1 2" key="1">
    <citation type="journal article" date="2015" name="Antonie Van Leeuwenhoek">
        <title>Oricola cellulosilytica gen. nov., sp. nov., a cellulose-degrading bacterium of the family Phyllobacteriaceae isolated from surface seashore water, and emended descriptions of Mesorhizobium loti and Phyllobacterium myrsinacearum.</title>
        <authorList>
            <person name="Hameed A."/>
            <person name="Shahina M."/>
            <person name="Lai W.A."/>
            <person name="Lin S.Y."/>
            <person name="Young L.S."/>
            <person name="Liu Y.C."/>
            <person name="Hsu Y.H."/>
            <person name="Young C.C."/>
        </authorList>
    </citation>
    <scope>NUCLEOTIDE SEQUENCE [LARGE SCALE GENOMIC DNA]</scope>
    <source>
        <strain evidence="1 2">KCTC 52183</strain>
    </source>
</reference>
<accession>A0A4R0P8L9</accession>
<dbReference type="OrthoDB" id="9811214at2"/>
<comment type="caution">
    <text evidence="1">The sequence shown here is derived from an EMBL/GenBank/DDBJ whole genome shotgun (WGS) entry which is preliminary data.</text>
</comment>
<gene>
    <name evidence="1" type="ORF">E0D97_13150</name>
</gene>
<keyword evidence="2" id="KW-1185">Reference proteome</keyword>
<evidence type="ECO:0000313" key="1">
    <source>
        <dbReference type="EMBL" id="TCD13423.1"/>
    </source>
</evidence>
<dbReference type="InterPro" id="IPR029044">
    <property type="entry name" value="Nucleotide-diphossugar_trans"/>
</dbReference>
<sequence>MCRIIRDGDGALRTAVEAARSDWLIVLEPGARLRAGWAEAVIDHVAKPDAGAACFRPPVSGHLFHRWLARLITRRRALARGLVISRHHALAKCGPGRQSGEDLARGIPVRHLAAWIEPPVA</sequence>
<proteinExistence type="predicted"/>
<name>A0A4R0P8L9_9HYPH</name>
<dbReference type="AlphaFoldDB" id="A0A4R0P8L9"/>